<dbReference type="KEGG" id="gba:J421_0221"/>
<dbReference type="GO" id="GO:1902208">
    <property type="term" value="P:regulation of bacterial-type flagellum assembly"/>
    <property type="evidence" value="ECO:0007669"/>
    <property type="project" value="UniProtKB-UniRule"/>
</dbReference>
<proteinExistence type="inferred from homology"/>
<dbReference type="Proteomes" id="UP000019151">
    <property type="component" value="Chromosome"/>
</dbReference>
<dbReference type="InterPro" id="IPR036107">
    <property type="entry name" value="CsrA_sf"/>
</dbReference>
<dbReference type="EMBL" id="CP007128">
    <property type="protein sequence ID" value="AHG87758.1"/>
    <property type="molecule type" value="Genomic_DNA"/>
</dbReference>
<dbReference type="PANTHER" id="PTHR34984">
    <property type="entry name" value="CARBON STORAGE REGULATOR"/>
    <property type="match status" value="1"/>
</dbReference>
<sequence length="75" mass="7757">MLILARRPGESIVIDGGIRIVVLASDRGGVRLGIEAPANVAILRGEIAAAVADSNRSATAAHAGEWVARLKTRDA</sequence>
<gene>
    <name evidence="4" type="primary">csrA</name>
    <name evidence="5" type="ORF">J421_0221</name>
</gene>
<evidence type="ECO:0000256" key="3">
    <source>
        <dbReference type="ARBA" id="ARBA00022884"/>
    </source>
</evidence>
<evidence type="ECO:0000256" key="1">
    <source>
        <dbReference type="ARBA" id="ARBA00022490"/>
    </source>
</evidence>
<evidence type="ECO:0000256" key="2">
    <source>
        <dbReference type="ARBA" id="ARBA00022845"/>
    </source>
</evidence>
<dbReference type="GO" id="GO:0048027">
    <property type="term" value="F:mRNA 5'-UTR binding"/>
    <property type="evidence" value="ECO:0007669"/>
    <property type="project" value="UniProtKB-UniRule"/>
</dbReference>
<accession>W0REF9</accession>
<comment type="function">
    <text evidence="4">A translational regulator that binds mRNA to regulate translation initiation and/or mRNA stability. Usually binds in the 5'-UTR at or near the Shine-Dalgarno sequence preventing ribosome-binding, thus repressing translation. Its main target seems to be the major flagellin gene, while its function is anatagonized by FliW.</text>
</comment>
<keyword evidence="6" id="KW-1185">Reference proteome</keyword>
<reference evidence="5 6" key="1">
    <citation type="journal article" date="2014" name="Genome Announc.">
        <title>Genome Sequence and Methylome of Soil Bacterium Gemmatirosa kalamazoonensis KBS708T, a Member of the Rarely Cultivated Gemmatimonadetes Phylum.</title>
        <authorList>
            <person name="Debruyn J.M."/>
            <person name="Radosevich M."/>
            <person name="Wommack K.E."/>
            <person name="Polson S.W."/>
            <person name="Hauser L.J."/>
            <person name="Fawaz M.N."/>
            <person name="Korlach J."/>
            <person name="Tsai Y.C."/>
        </authorList>
    </citation>
    <scope>NUCLEOTIDE SEQUENCE [LARGE SCALE GENOMIC DNA]</scope>
    <source>
        <strain evidence="5 6">KBS708</strain>
    </source>
</reference>
<name>W0REF9_9BACT</name>
<comment type="subunit">
    <text evidence="4">Homodimer; the beta-strands of each monomer intercalate to form a hydrophobic core, while the alpha-helices form wings that extend away from the core.</text>
</comment>
<evidence type="ECO:0000313" key="5">
    <source>
        <dbReference type="EMBL" id="AHG87758.1"/>
    </source>
</evidence>
<evidence type="ECO:0000313" key="6">
    <source>
        <dbReference type="Proteomes" id="UP000019151"/>
    </source>
</evidence>
<dbReference type="AlphaFoldDB" id="W0REF9"/>
<keyword evidence="2 4" id="KW-0810">Translation regulation</keyword>
<organism evidence="5 6">
    <name type="scientific">Gemmatirosa kalamazoonensis</name>
    <dbReference type="NCBI Taxonomy" id="861299"/>
    <lineage>
        <taxon>Bacteria</taxon>
        <taxon>Pseudomonadati</taxon>
        <taxon>Gemmatimonadota</taxon>
        <taxon>Gemmatimonadia</taxon>
        <taxon>Gemmatimonadales</taxon>
        <taxon>Gemmatimonadaceae</taxon>
        <taxon>Gemmatirosa</taxon>
    </lineage>
</organism>
<keyword evidence="3 4" id="KW-0694">RNA-binding</keyword>
<dbReference type="GO" id="GO:0045947">
    <property type="term" value="P:negative regulation of translational initiation"/>
    <property type="evidence" value="ECO:0007669"/>
    <property type="project" value="UniProtKB-UniRule"/>
</dbReference>
<comment type="similarity">
    <text evidence="4">Belongs to the CsrA/RsmA family.</text>
</comment>
<dbReference type="InParanoid" id="W0REF9"/>
<dbReference type="GO" id="GO:0006402">
    <property type="term" value="P:mRNA catabolic process"/>
    <property type="evidence" value="ECO:0007669"/>
    <property type="project" value="InterPro"/>
</dbReference>
<dbReference type="HOGENOM" id="CLU_164837_1_2_0"/>
<dbReference type="RefSeq" id="WP_025409314.1">
    <property type="nucleotide sequence ID" value="NZ_CP007128.1"/>
</dbReference>
<dbReference type="GO" id="GO:0005829">
    <property type="term" value="C:cytosol"/>
    <property type="evidence" value="ECO:0007669"/>
    <property type="project" value="TreeGrafter"/>
</dbReference>
<comment type="subcellular location">
    <subcellularLocation>
        <location evidence="4">Cytoplasm</location>
    </subcellularLocation>
</comment>
<protein>
    <recommendedName>
        <fullName evidence="4">Translational regulator CsrA</fullName>
    </recommendedName>
</protein>
<dbReference type="OrthoDB" id="9809061at2"/>
<dbReference type="Pfam" id="PF02599">
    <property type="entry name" value="CsrA"/>
    <property type="match status" value="1"/>
</dbReference>
<dbReference type="GO" id="GO:0044781">
    <property type="term" value="P:bacterial-type flagellum organization"/>
    <property type="evidence" value="ECO:0007669"/>
    <property type="project" value="UniProtKB-KW"/>
</dbReference>
<keyword evidence="4" id="KW-1005">Bacterial flagellum biogenesis</keyword>
<dbReference type="eggNOG" id="COG1551">
    <property type="taxonomic scope" value="Bacteria"/>
</dbReference>
<dbReference type="PANTHER" id="PTHR34984:SF1">
    <property type="entry name" value="CARBON STORAGE REGULATOR"/>
    <property type="match status" value="1"/>
</dbReference>
<dbReference type="GO" id="GO:0006109">
    <property type="term" value="P:regulation of carbohydrate metabolic process"/>
    <property type="evidence" value="ECO:0007669"/>
    <property type="project" value="InterPro"/>
</dbReference>
<dbReference type="Gene3D" id="2.60.40.4380">
    <property type="entry name" value="Translational regulator CsrA"/>
    <property type="match status" value="1"/>
</dbReference>
<keyword evidence="1 4" id="KW-0963">Cytoplasm</keyword>
<dbReference type="SUPFAM" id="SSF117130">
    <property type="entry name" value="CsrA-like"/>
    <property type="match status" value="1"/>
</dbReference>
<dbReference type="InterPro" id="IPR003751">
    <property type="entry name" value="CsrA"/>
</dbReference>
<dbReference type="STRING" id="861299.J421_0221"/>
<evidence type="ECO:0000256" key="4">
    <source>
        <dbReference type="HAMAP-Rule" id="MF_00167"/>
    </source>
</evidence>
<dbReference type="FunCoup" id="W0REF9">
    <property type="interactions" value="134"/>
</dbReference>
<keyword evidence="4" id="KW-0678">Repressor</keyword>
<dbReference type="HAMAP" id="MF_00167">
    <property type="entry name" value="CsrA"/>
    <property type="match status" value="1"/>
</dbReference>